<dbReference type="InterPro" id="IPR050570">
    <property type="entry name" value="Cell_wall_metabolism_enzyme"/>
</dbReference>
<sequence length="305" mass="33267">MDLRFTSLALILLPFIVSCSSSIGLTKKAPDLEQKGEPKLQVAQYNFPAVPPEQDGAFHIVGPGDTLRHVCGVYGLDVEKVARINRLLPPYTLKEGESIFLPAQALLAECQDKGTSSGRQTEVLTEKTAKKTVARAIIGKKDPLVPELAFPVPGGVLTSPFGYRWGRLHKGLDIAAPIGKPVLACADGRVIFTGSQKKFRRYGNTVLIDHGRGAYTYYAHLSEIAVKRNRQVRKGQKIGLVGNTGRSTGPHLHLEVRVANKMYNPLAYLSPRDLAGTMIAKRFSEPPMGPVRAGWQIPDLLADSH</sequence>
<comment type="caution">
    <text evidence="2">The sequence shown here is derived from an EMBL/GenBank/DDBJ whole genome shotgun (WGS) entry which is preliminary data.</text>
</comment>
<accession>A0A9D6Z2U7</accession>
<feature type="domain" description="LysM" evidence="1">
    <location>
        <begin position="58"/>
        <end position="102"/>
    </location>
</feature>
<dbReference type="PROSITE" id="PS51257">
    <property type="entry name" value="PROKAR_LIPOPROTEIN"/>
    <property type="match status" value="1"/>
</dbReference>
<organism evidence="2 3">
    <name type="scientific">Desulfomonile tiedjei</name>
    <dbReference type="NCBI Taxonomy" id="2358"/>
    <lineage>
        <taxon>Bacteria</taxon>
        <taxon>Pseudomonadati</taxon>
        <taxon>Thermodesulfobacteriota</taxon>
        <taxon>Desulfomonilia</taxon>
        <taxon>Desulfomonilales</taxon>
        <taxon>Desulfomonilaceae</taxon>
        <taxon>Desulfomonile</taxon>
    </lineage>
</organism>
<dbReference type="SUPFAM" id="SSF51261">
    <property type="entry name" value="Duplicated hybrid motif"/>
    <property type="match status" value="1"/>
</dbReference>
<dbReference type="SMART" id="SM00257">
    <property type="entry name" value="LysM"/>
    <property type="match status" value="1"/>
</dbReference>
<dbReference type="InterPro" id="IPR036779">
    <property type="entry name" value="LysM_dom_sf"/>
</dbReference>
<dbReference type="AlphaFoldDB" id="A0A9D6Z2U7"/>
<protein>
    <submittedName>
        <fullName evidence="2">M23 family metallopeptidase</fullName>
    </submittedName>
</protein>
<dbReference type="GO" id="GO:0004222">
    <property type="term" value="F:metalloendopeptidase activity"/>
    <property type="evidence" value="ECO:0007669"/>
    <property type="project" value="TreeGrafter"/>
</dbReference>
<evidence type="ECO:0000313" key="2">
    <source>
        <dbReference type="EMBL" id="MBI5249150.1"/>
    </source>
</evidence>
<dbReference type="CDD" id="cd12797">
    <property type="entry name" value="M23_peptidase"/>
    <property type="match status" value="1"/>
</dbReference>
<dbReference type="Proteomes" id="UP000807825">
    <property type="component" value="Unassembled WGS sequence"/>
</dbReference>
<name>A0A9D6Z2U7_9BACT</name>
<dbReference type="InterPro" id="IPR016047">
    <property type="entry name" value="M23ase_b-sheet_dom"/>
</dbReference>
<dbReference type="Gene3D" id="2.70.70.10">
    <property type="entry name" value="Glucose Permease (Domain IIA)"/>
    <property type="match status" value="1"/>
</dbReference>
<dbReference type="EMBL" id="JACRDE010000184">
    <property type="protein sequence ID" value="MBI5249150.1"/>
    <property type="molecule type" value="Genomic_DNA"/>
</dbReference>
<dbReference type="Pfam" id="PF01551">
    <property type="entry name" value="Peptidase_M23"/>
    <property type="match status" value="1"/>
</dbReference>
<dbReference type="PANTHER" id="PTHR21666:SF270">
    <property type="entry name" value="MUREIN HYDROLASE ACTIVATOR ENVC"/>
    <property type="match status" value="1"/>
</dbReference>
<reference evidence="2" key="1">
    <citation type="submission" date="2020-07" db="EMBL/GenBank/DDBJ databases">
        <title>Huge and variable diversity of episymbiotic CPR bacteria and DPANN archaea in groundwater ecosystems.</title>
        <authorList>
            <person name="He C.Y."/>
            <person name="Keren R."/>
            <person name="Whittaker M."/>
            <person name="Farag I.F."/>
            <person name="Doudna J."/>
            <person name="Cate J.H.D."/>
            <person name="Banfield J.F."/>
        </authorList>
    </citation>
    <scope>NUCLEOTIDE SEQUENCE</scope>
    <source>
        <strain evidence="2">NC_groundwater_1664_Pr3_B-0.1um_52_9</strain>
    </source>
</reference>
<dbReference type="InterPro" id="IPR011055">
    <property type="entry name" value="Dup_hybrid_motif"/>
</dbReference>
<dbReference type="Gene3D" id="3.10.350.10">
    <property type="entry name" value="LysM domain"/>
    <property type="match status" value="1"/>
</dbReference>
<proteinExistence type="predicted"/>
<dbReference type="PANTHER" id="PTHR21666">
    <property type="entry name" value="PEPTIDASE-RELATED"/>
    <property type="match status" value="1"/>
</dbReference>
<evidence type="ECO:0000313" key="3">
    <source>
        <dbReference type="Proteomes" id="UP000807825"/>
    </source>
</evidence>
<dbReference type="SUPFAM" id="SSF54106">
    <property type="entry name" value="LysM domain"/>
    <property type="match status" value="1"/>
</dbReference>
<gene>
    <name evidence="2" type="ORF">HY912_06620</name>
</gene>
<evidence type="ECO:0000259" key="1">
    <source>
        <dbReference type="SMART" id="SM00257"/>
    </source>
</evidence>
<dbReference type="CDD" id="cd00118">
    <property type="entry name" value="LysM"/>
    <property type="match status" value="1"/>
</dbReference>
<dbReference type="InterPro" id="IPR018392">
    <property type="entry name" value="LysM"/>
</dbReference>